<proteinExistence type="predicted"/>
<sequence length="110" mass="12772">MANNLGNGWVNTEKGQRRYRGRIRWKKEQNKRIFDREAIGKSFNILEKEAELLHLRPEGTGSNTVRNPTSQAKAPKLEFEEGRGDTESYLLRLKNLQKQMVIQKIIGSFI</sequence>
<dbReference type="AlphaFoldDB" id="A0AAV3YP30"/>
<accession>A0AAV3YP30</accession>
<evidence type="ECO:0000256" key="1">
    <source>
        <dbReference type="SAM" id="MobiDB-lite"/>
    </source>
</evidence>
<feature type="region of interest" description="Disordered" evidence="1">
    <location>
        <begin position="57"/>
        <end position="77"/>
    </location>
</feature>
<feature type="compositionally biased region" description="Polar residues" evidence="1">
    <location>
        <begin position="60"/>
        <end position="72"/>
    </location>
</feature>
<dbReference type="EMBL" id="BLXT01001235">
    <property type="protein sequence ID" value="GFN83798.1"/>
    <property type="molecule type" value="Genomic_DNA"/>
</dbReference>
<gene>
    <name evidence="2" type="ORF">PoB_001030400</name>
</gene>
<name>A0AAV3YP30_9GAST</name>
<keyword evidence="3" id="KW-1185">Reference proteome</keyword>
<protein>
    <recommendedName>
        <fullName evidence="4">AP2/ERF domain-containing protein</fullName>
    </recommendedName>
</protein>
<comment type="caution">
    <text evidence="2">The sequence shown here is derived from an EMBL/GenBank/DDBJ whole genome shotgun (WGS) entry which is preliminary data.</text>
</comment>
<dbReference type="Proteomes" id="UP000735302">
    <property type="component" value="Unassembled WGS sequence"/>
</dbReference>
<reference evidence="2 3" key="1">
    <citation type="journal article" date="2021" name="Elife">
        <title>Chloroplast acquisition without the gene transfer in kleptoplastic sea slugs, Plakobranchus ocellatus.</title>
        <authorList>
            <person name="Maeda T."/>
            <person name="Takahashi S."/>
            <person name="Yoshida T."/>
            <person name="Shimamura S."/>
            <person name="Takaki Y."/>
            <person name="Nagai Y."/>
            <person name="Toyoda A."/>
            <person name="Suzuki Y."/>
            <person name="Arimoto A."/>
            <person name="Ishii H."/>
            <person name="Satoh N."/>
            <person name="Nishiyama T."/>
            <person name="Hasebe M."/>
            <person name="Maruyama T."/>
            <person name="Minagawa J."/>
            <person name="Obokata J."/>
            <person name="Shigenobu S."/>
        </authorList>
    </citation>
    <scope>NUCLEOTIDE SEQUENCE [LARGE SCALE GENOMIC DNA]</scope>
</reference>
<evidence type="ECO:0000313" key="2">
    <source>
        <dbReference type="EMBL" id="GFN83798.1"/>
    </source>
</evidence>
<evidence type="ECO:0008006" key="4">
    <source>
        <dbReference type="Google" id="ProtNLM"/>
    </source>
</evidence>
<evidence type="ECO:0000313" key="3">
    <source>
        <dbReference type="Proteomes" id="UP000735302"/>
    </source>
</evidence>
<organism evidence="2 3">
    <name type="scientific">Plakobranchus ocellatus</name>
    <dbReference type="NCBI Taxonomy" id="259542"/>
    <lineage>
        <taxon>Eukaryota</taxon>
        <taxon>Metazoa</taxon>
        <taxon>Spiralia</taxon>
        <taxon>Lophotrochozoa</taxon>
        <taxon>Mollusca</taxon>
        <taxon>Gastropoda</taxon>
        <taxon>Heterobranchia</taxon>
        <taxon>Euthyneura</taxon>
        <taxon>Panpulmonata</taxon>
        <taxon>Sacoglossa</taxon>
        <taxon>Placobranchoidea</taxon>
        <taxon>Plakobranchidae</taxon>
        <taxon>Plakobranchus</taxon>
    </lineage>
</organism>